<feature type="domain" description="Archaeal Type IV pilin N-terminal" evidence="2">
    <location>
        <begin position="2"/>
        <end position="73"/>
    </location>
</feature>
<keyword evidence="4" id="KW-1185">Reference proteome</keyword>
<dbReference type="InterPro" id="IPR012859">
    <property type="entry name" value="Pilin_N_archaeal"/>
</dbReference>
<protein>
    <submittedName>
        <fullName evidence="3">Type IV pilin</fullName>
    </submittedName>
</protein>
<reference evidence="3 4" key="1">
    <citation type="submission" date="2018-10" db="EMBL/GenBank/DDBJ databases">
        <title>Natronolimnobius sp. XQ-INN 246 isolated from Inner Mongolia Autonomous Region of China.</title>
        <authorList>
            <person name="Xue Q."/>
        </authorList>
    </citation>
    <scope>NUCLEOTIDE SEQUENCE [LARGE SCALE GENOMIC DNA]</scope>
    <source>
        <strain evidence="3 4">XQ-INN 246</strain>
    </source>
</reference>
<dbReference type="Pfam" id="PF07790">
    <property type="entry name" value="Pilin_N"/>
    <property type="match status" value="1"/>
</dbReference>
<comment type="caution">
    <text evidence="3">The sequence shown here is derived from an EMBL/GenBank/DDBJ whole genome shotgun (WGS) entry which is preliminary data.</text>
</comment>
<dbReference type="NCBIfam" id="TIGR02537">
    <property type="entry name" value="arch_flag_Nterm"/>
    <property type="match status" value="1"/>
</dbReference>
<gene>
    <name evidence="3" type="ORF">D8Y22_08645</name>
</gene>
<accession>A0A4S3TMT2</accession>
<dbReference type="OrthoDB" id="201989at2157"/>
<evidence type="ECO:0000259" key="2">
    <source>
        <dbReference type="Pfam" id="PF07790"/>
    </source>
</evidence>
<proteinExistence type="predicted"/>
<dbReference type="AlphaFoldDB" id="A0A4S3TMT2"/>
<feature type="region of interest" description="Disordered" evidence="1">
    <location>
        <begin position="81"/>
        <end position="100"/>
    </location>
</feature>
<evidence type="ECO:0000313" key="4">
    <source>
        <dbReference type="Proteomes" id="UP000318864"/>
    </source>
</evidence>
<dbReference type="Proteomes" id="UP000318864">
    <property type="component" value="Unassembled WGS sequence"/>
</dbReference>
<evidence type="ECO:0000256" key="1">
    <source>
        <dbReference type="SAM" id="MobiDB-lite"/>
    </source>
</evidence>
<evidence type="ECO:0000313" key="3">
    <source>
        <dbReference type="EMBL" id="THE65466.1"/>
    </source>
</evidence>
<dbReference type="InterPro" id="IPR013373">
    <property type="entry name" value="Flagellin/pilin_N_arc"/>
</dbReference>
<organism evidence="3 4">
    <name type="scientific">Salinadaptatus halalkaliphilus</name>
    <dbReference type="NCBI Taxonomy" id="2419781"/>
    <lineage>
        <taxon>Archaea</taxon>
        <taxon>Methanobacteriati</taxon>
        <taxon>Methanobacteriota</taxon>
        <taxon>Stenosarchaea group</taxon>
        <taxon>Halobacteria</taxon>
        <taxon>Halobacteriales</taxon>
        <taxon>Natrialbaceae</taxon>
        <taxon>Salinadaptatus</taxon>
    </lineage>
</organism>
<sequence>MSPIVGVLVLLAITVCLAAVVAAGAATMTLEAGGPTAAFDLQADGETGAVAIEHVAGDSIDVTELSVTVAVEGTALRDQPPVPFVGADGFDGTPTGPFNEATEPVWHAGERAAVTVAETNEPTPESGETVSVRLVVDGQQVAALETTAT</sequence>
<dbReference type="EMBL" id="RBZW01000021">
    <property type="protein sequence ID" value="THE65466.1"/>
    <property type="molecule type" value="Genomic_DNA"/>
</dbReference>
<name>A0A4S3TMT2_9EURY</name>